<feature type="compositionally biased region" description="Polar residues" evidence="7">
    <location>
        <begin position="1639"/>
        <end position="1649"/>
    </location>
</feature>
<feature type="compositionally biased region" description="Polar residues" evidence="7">
    <location>
        <begin position="1598"/>
        <end position="1626"/>
    </location>
</feature>
<dbReference type="Pfam" id="PF01094">
    <property type="entry name" value="ANF_receptor"/>
    <property type="match status" value="2"/>
</dbReference>
<feature type="compositionally biased region" description="Low complexity" evidence="7">
    <location>
        <begin position="1660"/>
        <end position="1670"/>
    </location>
</feature>
<dbReference type="PRINTS" id="PR00248">
    <property type="entry name" value="GPCRMGR"/>
</dbReference>
<evidence type="ECO:0000256" key="5">
    <source>
        <dbReference type="ARBA" id="ARBA00023170"/>
    </source>
</evidence>
<evidence type="ECO:0000256" key="7">
    <source>
        <dbReference type="SAM" id="MobiDB-lite"/>
    </source>
</evidence>
<dbReference type="Proteomes" id="UP000735302">
    <property type="component" value="Unassembled WGS sequence"/>
</dbReference>
<evidence type="ECO:0000259" key="10">
    <source>
        <dbReference type="Pfam" id="PF01094"/>
    </source>
</evidence>
<feature type="compositionally biased region" description="Basic and acidic residues" evidence="7">
    <location>
        <begin position="1774"/>
        <end position="1797"/>
    </location>
</feature>
<dbReference type="PANTHER" id="PTHR24060">
    <property type="entry name" value="METABOTROPIC GLUTAMATE RECEPTOR"/>
    <property type="match status" value="1"/>
</dbReference>
<feature type="domain" description="Receptor ligand binding region" evidence="10">
    <location>
        <begin position="76"/>
        <end position="460"/>
    </location>
</feature>
<evidence type="ECO:0000256" key="1">
    <source>
        <dbReference type="ARBA" id="ARBA00004141"/>
    </source>
</evidence>
<dbReference type="EMBL" id="BLXT01005843">
    <property type="protein sequence ID" value="GFO26518.1"/>
    <property type="molecule type" value="Genomic_DNA"/>
</dbReference>
<feature type="chain" id="PRO_5043382923" evidence="9">
    <location>
        <begin position="25"/>
        <end position="1829"/>
    </location>
</feature>
<feature type="domain" description="Receptor ligand binding region" evidence="10">
    <location>
        <begin position="583"/>
        <end position="812"/>
    </location>
</feature>
<feature type="region of interest" description="Disordered" evidence="7">
    <location>
        <begin position="1158"/>
        <end position="1182"/>
    </location>
</feature>
<keyword evidence="4 8" id="KW-0472">Membrane</keyword>
<keyword evidence="12" id="KW-1185">Reference proteome</keyword>
<dbReference type="InterPro" id="IPR000337">
    <property type="entry name" value="GPCR_3"/>
</dbReference>
<evidence type="ECO:0000256" key="2">
    <source>
        <dbReference type="ARBA" id="ARBA00022692"/>
    </source>
</evidence>
<dbReference type="InterPro" id="IPR001828">
    <property type="entry name" value="ANF_lig-bd_rcpt"/>
</dbReference>
<dbReference type="SUPFAM" id="SSF53822">
    <property type="entry name" value="Periplasmic binding protein-like I"/>
    <property type="match status" value="2"/>
</dbReference>
<feature type="region of interest" description="Disordered" evidence="7">
    <location>
        <begin position="1471"/>
        <end position="1494"/>
    </location>
</feature>
<keyword evidence="5 11" id="KW-0675">Receptor</keyword>
<feature type="region of interest" description="Disordered" evidence="7">
    <location>
        <begin position="1114"/>
        <end position="1135"/>
    </location>
</feature>
<evidence type="ECO:0000256" key="8">
    <source>
        <dbReference type="SAM" id="Phobius"/>
    </source>
</evidence>
<feature type="compositionally biased region" description="Basic and acidic residues" evidence="7">
    <location>
        <begin position="1705"/>
        <end position="1716"/>
    </location>
</feature>
<name>A0AAV4C695_9GAST</name>
<feature type="compositionally biased region" description="Polar residues" evidence="7">
    <location>
        <begin position="1417"/>
        <end position="1430"/>
    </location>
</feature>
<dbReference type="InterPro" id="IPR028082">
    <property type="entry name" value="Peripla_BP_I"/>
</dbReference>
<evidence type="ECO:0000313" key="12">
    <source>
        <dbReference type="Proteomes" id="UP000735302"/>
    </source>
</evidence>
<feature type="compositionally biased region" description="Basic and acidic residues" evidence="7">
    <location>
        <begin position="1650"/>
        <end position="1659"/>
    </location>
</feature>
<feature type="compositionally biased region" description="Basic and acidic residues" evidence="7">
    <location>
        <begin position="1628"/>
        <end position="1638"/>
    </location>
</feature>
<feature type="compositionally biased region" description="Polar residues" evidence="7">
    <location>
        <begin position="1473"/>
        <end position="1485"/>
    </location>
</feature>
<sequence>MSKTRYSLQLVAAILAVLMFGAKSAEDTCSALVYPGPDDVDIKIAAIYGLHASSQVSCDTRFQAWSLQTALALHWAASLINGDNGTDSFIPGVKIGIDLYDDYNNNYLTALHAGHVTSQGRCAYLEQCSYNGGQQNSPKPIAGIIGTTRSQTTSLVTDIAISRNIPVVGISATLAELSDKKKYPGFYRTVPSDRLQAEVIIKLALKFNWSYVVGIFTTDNYGKMGMDHLRVLAAEYRICISAVTSLDNFNDLDEATLRIFFRDTLFSKVKASKGNIGVIYFGQNESLRRLLNLFNDWSSNWLDALYNFERIHWLVSDGVILDTVLASSIDKYGTHLVKLDPPMMEMPSFREFQQGFFESPPEWAKVEPWRGALEWLAKNEYGCQSYNFTSDSATGCDLGGPVTYSGYLAAPIDALYLLVNTLRVMHSELCPATSGMCQELQKAIEEGILTTHSLTEIDYTSLDPGQVPREFFQKGRALVTNGSDFLVQNQALYSIWVNEGRQFVEIGNYTGDKVQLLPQYERILPQAACLNVCSECHDLAAVRYRFVDGDYIILGIFSLHWKNQHEVFECGESRGDSSSFPAMVAFLNAIERLKATTGINFGYFIIDDCYNSLTISRMLSKTMSGDLEVICKYADVVLDPKKVVVGVGAQSSPVTIAALPIMQGLGLPLISYSSTNADLDSRISYPYFTRTVMSDARQAYAISMILQDLNVTYVGAVVFGNAYGRALYKRFREIAESQGICVSESFEVTEATTVSQLKPILHKYRSSDIKVIVAFVMDKAAGTLLDAVDRDDTFVFVGSEAWSRNQDLLAGSRGERARGSLILEPMGFDVDYEFKKYMGSLHQSETESDVWFRDFWENYFDCNLPRGFNNNHKTSCNKSQSHFSSDALQQFDNSPLVIHTSVATMAAGLAVKSMVDDISKSPYDFLPFDPDLLSKNIREVMLRSSKGVPFRPFLPSGNGNGSLKVYNVQHIGNNMYDYIEVGTFRDRLTMDSSLLKFYDITGQPDKVVSSCLFRDECNQICRPQQPLTTATPKDKTAKLASTEDDDDVLVIILGVIIAALFLFIVIIIILVILTCTGVLSWSRITNIYCTSSGMTNYSKTSRGTRCHGDGSLASSSCGISGENRPPLPPLGKRKNTISSEMGANNVLGSSQKSLSDIVLYPDGSRNSDSNTSRLRSQSMTKGLEATDLDVTAGGVGASGFGQSMFAASQQRPSQHSLINQEHPHLQNTPQMRQRKQVVLAHVHQKDQAHSSSLQQQHQQQLRILHALQQPGLPDDLRHEYLSLLHQLRISDPLRGNPHEEIQQLNDVSGRRKQQPLQKQTEQHEPKNSITFHNLPDDSVIYTVPMTPQSPISTKDPDYIYVPTAEGLFPVPYDNYTKWMGANNVNKGSRVETNENGQFVPRANDSRPLGIQDHASRNHPTPMSSKEYQGLSQDRLNAQIASLEAPPRHPYMPIKSDDGVEACELEGARAAGNRLSQGSEPRTTALPQPHSPLADSTNYLSPISDLREQYADPSQDRYQFENGIPGLIQLPPEAFVLSEDQRVIPWNQNIGKSTLDKASAGEAPLSSKDTNANISHKGANTYTVASSDYANRVSQSKMSLASPNFTHQPPRNAEAQRQGQRLEQPSHNPRIEDTREGKQQHPTHPSPRQNIQRDQDEMRQQKNQNQGFQQQHHLDGSQSIGMNSEGQIFPENSFANKEPFQPSRNVDVDLDKNHELSESDSGTGSDGKVPTTNCSENINEMSNVKATPKADILSPQHSDRLVGKTLTDPSELEDTDRWNHDNDENIRTNKNSDDKNRQDNSGSKPKRRPILGLAVPKHPDILENVAESFL</sequence>
<feature type="compositionally biased region" description="Polar residues" evidence="7">
    <location>
        <begin position="1729"/>
        <end position="1744"/>
    </location>
</feature>
<accession>A0AAV4C695</accession>
<proteinExistence type="predicted"/>
<comment type="caution">
    <text evidence="11">The sequence shown here is derived from an EMBL/GenBank/DDBJ whole genome shotgun (WGS) entry which is preliminary data.</text>
</comment>
<evidence type="ECO:0000256" key="9">
    <source>
        <dbReference type="SAM" id="SignalP"/>
    </source>
</evidence>
<evidence type="ECO:0000256" key="4">
    <source>
        <dbReference type="ARBA" id="ARBA00023136"/>
    </source>
</evidence>
<feature type="compositionally biased region" description="Polar residues" evidence="7">
    <location>
        <begin position="1164"/>
        <end position="1180"/>
    </location>
</feature>
<feature type="region of interest" description="Disordered" evidence="7">
    <location>
        <begin position="1388"/>
        <end position="1430"/>
    </location>
</feature>
<dbReference type="InterPro" id="IPR050726">
    <property type="entry name" value="mGluR"/>
</dbReference>
<feature type="signal peptide" evidence="9">
    <location>
        <begin position="1"/>
        <end position="24"/>
    </location>
</feature>
<reference evidence="11 12" key="1">
    <citation type="journal article" date="2021" name="Elife">
        <title>Chloroplast acquisition without the gene transfer in kleptoplastic sea slugs, Plakobranchus ocellatus.</title>
        <authorList>
            <person name="Maeda T."/>
            <person name="Takahashi S."/>
            <person name="Yoshida T."/>
            <person name="Shimamura S."/>
            <person name="Takaki Y."/>
            <person name="Nagai Y."/>
            <person name="Toyoda A."/>
            <person name="Suzuki Y."/>
            <person name="Arimoto A."/>
            <person name="Ishii H."/>
            <person name="Satoh N."/>
            <person name="Nishiyama T."/>
            <person name="Hasebe M."/>
            <person name="Maruyama T."/>
            <person name="Minagawa J."/>
            <person name="Obokata J."/>
            <person name="Shigenobu S."/>
        </authorList>
    </citation>
    <scope>NUCLEOTIDE SEQUENCE [LARGE SCALE GENOMIC DNA]</scope>
</reference>
<feature type="transmembrane region" description="Helical" evidence="8">
    <location>
        <begin position="1048"/>
        <end position="1081"/>
    </location>
</feature>
<feature type="region of interest" description="Disordered" evidence="7">
    <location>
        <begin position="1554"/>
        <end position="1574"/>
    </location>
</feature>
<keyword evidence="3 8" id="KW-1133">Transmembrane helix</keyword>
<keyword evidence="2 8" id="KW-0812">Transmembrane</keyword>
<dbReference type="GO" id="GO:0004930">
    <property type="term" value="F:G protein-coupled receptor activity"/>
    <property type="evidence" value="ECO:0007669"/>
    <property type="project" value="InterPro"/>
</dbReference>
<organism evidence="11 12">
    <name type="scientific">Plakobranchus ocellatus</name>
    <dbReference type="NCBI Taxonomy" id="259542"/>
    <lineage>
        <taxon>Eukaryota</taxon>
        <taxon>Metazoa</taxon>
        <taxon>Spiralia</taxon>
        <taxon>Lophotrochozoa</taxon>
        <taxon>Mollusca</taxon>
        <taxon>Gastropoda</taxon>
        <taxon>Heterobranchia</taxon>
        <taxon>Euthyneura</taxon>
        <taxon>Panpulmonata</taxon>
        <taxon>Sacoglossa</taxon>
        <taxon>Placobranchoidea</taxon>
        <taxon>Plakobranchidae</taxon>
        <taxon>Plakobranchus</taxon>
    </lineage>
</organism>
<feature type="transmembrane region" description="Helical" evidence="8">
    <location>
        <begin position="699"/>
        <end position="723"/>
    </location>
</feature>
<dbReference type="GO" id="GO:0016020">
    <property type="term" value="C:membrane"/>
    <property type="evidence" value="ECO:0007669"/>
    <property type="project" value="UniProtKB-SubCell"/>
</dbReference>
<comment type="subcellular location">
    <subcellularLocation>
        <location evidence="1">Membrane</location>
        <topology evidence="1">Multi-pass membrane protein</topology>
    </subcellularLocation>
</comment>
<keyword evidence="9" id="KW-0732">Signal</keyword>
<evidence type="ECO:0000256" key="6">
    <source>
        <dbReference type="ARBA" id="ARBA00023180"/>
    </source>
</evidence>
<protein>
    <submittedName>
        <fullName evidence="11">Metabotropic glutamate receptor 5</fullName>
    </submittedName>
</protein>
<gene>
    <name evidence="11" type="ORF">PoB_005302300</name>
</gene>
<keyword evidence="6" id="KW-0325">Glycoprotein</keyword>
<evidence type="ECO:0000256" key="3">
    <source>
        <dbReference type="ARBA" id="ARBA00022989"/>
    </source>
</evidence>
<dbReference type="Gene3D" id="3.40.50.2300">
    <property type="match status" value="4"/>
</dbReference>
<feature type="compositionally biased region" description="Polar residues" evidence="7">
    <location>
        <begin position="1675"/>
        <end position="1685"/>
    </location>
</feature>
<feature type="region of interest" description="Disordered" evidence="7">
    <location>
        <begin position="1302"/>
        <end position="1333"/>
    </location>
</feature>
<feature type="region of interest" description="Disordered" evidence="7">
    <location>
        <begin position="1598"/>
        <end position="1812"/>
    </location>
</feature>
<evidence type="ECO:0000313" key="11">
    <source>
        <dbReference type="EMBL" id="GFO26518.1"/>
    </source>
</evidence>